<dbReference type="RefSeq" id="WP_090656016.1">
    <property type="nucleotide sequence ID" value="NZ_FOXQ01000002.1"/>
</dbReference>
<dbReference type="SUPFAM" id="SSF49464">
    <property type="entry name" value="Carboxypeptidase regulatory domain-like"/>
    <property type="match status" value="1"/>
</dbReference>
<reference evidence="2 3" key="1">
    <citation type="submission" date="2016-10" db="EMBL/GenBank/DDBJ databases">
        <authorList>
            <person name="de Groot N.N."/>
        </authorList>
    </citation>
    <scope>NUCLEOTIDE SEQUENCE [LARGE SCALE GENOMIC DNA]</scope>
    <source>
        <strain evidence="2 3">DSM 28286</strain>
    </source>
</reference>
<organism evidence="2 3">
    <name type="scientific">Parafilimonas terrae</name>
    <dbReference type="NCBI Taxonomy" id="1465490"/>
    <lineage>
        <taxon>Bacteria</taxon>
        <taxon>Pseudomonadati</taxon>
        <taxon>Bacteroidota</taxon>
        <taxon>Chitinophagia</taxon>
        <taxon>Chitinophagales</taxon>
        <taxon>Chitinophagaceae</taxon>
        <taxon>Parafilimonas</taxon>
    </lineage>
</organism>
<dbReference type="Pfam" id="PF13715">
    <property type="entry name" value="CarbopepD_reg_2"/>
    <property type="match status" value="1"/>
</dbReference>
<evidence type="ECO:0000256" key="1">
    <source>
        <dbReference type="SAM" id="SignalP"/>
    </source>
</evidence>
<dbReference type="EMBL" id="FOXQ01000002">
    <property type="protein sequence ID" value="SFP85805.1"/>
    <property type="molecule type" value="Genomic_DNA"/>
</dbReference>
<dbReference type="InterPro" id="IPR043741">
    <property type="entry name" value="DUF5686"/>
</dbReference>
<feature type="signal peptide" evidence="1">
    <location>
        <begin position="1"/>
        <end position="22"/>
    </location>
</feature>
<keyword evidence="1" id="KW-0732">Signal</keyword>
<dbReference type="Gene3D" id="2.60.40.1120">
    <property type="entry name" value="Carboxypeptidase-like, regulatory domain"/>
    <property type="match status" value="1"/>
</dbReference>
<accession>A0A1I5TRY4</accession>
<keyword evidence="3" id="KW-1185">Reference proteome</keyword>
<evidence type="ECO:0000313" key="3">
    <source>
        <dbReference type="Proteomes" id="UP000199031"/>
    </source>
</evidence>
<sequence>MRKVLLQFIPALMSFMPFYAVAQTKIIQGEVLDKQSDEPIPFVSVKFAIQNGGMLTDSLGKFSITLNSRTAVDTITITSVGYEPTKIPVADIEDSSFITVHLTVMQSKDEVVVKTKYNRALWFWRKIIAHKPENDRRQFSNYGYEVYNKLELDLDNVNKEKLGKNFLLKPLKFVLDYVDSTSEKEPFLPVYLTETLSDYYYQKAPRKTREIIKATITNGIENESYIKQLGNTYQNINVYDNTIPVFNREYVGPFSDNGDDFYNFKLLDTQYLAGKRLVHFAFKPNRPGGEFFEGDCWVHDTSFSIQKIMLRPATDANINFITGLTLIQEFKLVNDSTWFLYKDKFVADITPISKKRLGLKARKTTTYKNVLLNSNIVTAALDSNKSNEDILLKRGAQNKPDSFWQERRHEPLNANEQTVYKVLDTLTNNKTYIRYQHAFNFLTTGTLDVGNVRIGPWYYWVSGNTYEGTRMRFDLATNRGFNKKLNLRGYLAYGFADKTFKGKAEAKYMLSRSPWSYIDFYYKKDIDNGQVVYDQLGSDNVFGFFLRKPGMEYRLQQVTEKKFEYYRETFSGFGIGLTASSRQYEAVLNLPGANYFPAKTGDPFSTFETGLRLRYAYQERTIEDNFERYNLGSNYPVVELNYTHAFPGAFNSSYRYDKINISVSDYLKIAPYGTLYYNVFAGKVFGTAPYQMLAILPGNNWYYYSKYSFNLIDRFEYLTDRYAGFNIEHNIGSGIFRYTKLTRKLKLRQFWEAKGIIGGLSDANYKLNFVPGNPFKTLDNKMYLEVGTGVDNIFKFFSVDFIWRVLPRPLPTERVDRFGVFFGFKFSL</sequence>
<dbReference type="InterPro" id="IPR008969">
    <property type="entry name" value="CarboxyPept-like_regulatory"/>
</dbReference>
<name>A0A1I5TRY4_9BACT</name>
<dbReference type="STRING" id="1465490.SAMN05444277_102273"/>
<dbReference type="Pfam" id="PF18939">
    <property type="entry name" value="DUF5686"/>
    <property type="match status" value="1"/>
</dbReference>
<feature type="chain" id="PRO_5011482159" evidence="1">
    <location>
        <begin position="23"/>
        <end position="828"/>
    </location>
</feature>
<proteinExistence type="predicted"/>
<dbReference type="AlphaFoldDB" id="A0A1I5TRY4"/>
<dbReference type="OrthoDB" id="983143at2"/>
<dbReference type="Proteomes" id="UP000199031">
    <property type="component" value="Unassembled WGS sequence"/>
</dbReference>
<evidence type="ECO:0000313" key="2">
    <source>
        <dbReference type="EMBL" id="SFP85805.1"/>
    </source>
</evidence>
<gene>
    <name evidence="2" type="ORF">SAMN05444277_102273</name>
</gene>
<protein>
    <submittedName>
        <fullName evidence="2">CarboxypepD_reg-like domain-containing protein</fullName>
    </submittedName>
</protein>